<evidence type="ECO:0000313" key="4">
    <source>
        <dbReference type="Proteomes" id="UP000031419"/>
    </source>
</evidence>
<evidence type="ECO:0000313" key="3">
    <source>
        <dbReference type="EMBL" id="KEI44727.1"/>
    </source>
</evidence>
<dbReference type="PRINTS" id="PR01438">
    <property type="entry name" value="UNVRSLSTRESS"/>
</dbReference>
<evidence type="ECO:0000256" key="1">
    <source>
        <dbReference type="ARBA" id="ARBA00008791"/>
    </source>
</evidence>
<dbReference type="InterPro" id="IPR006015">
    <property type="entry name" value="Universal_stress_UspA"/>
</dbReference>
<dbReference type="SUPFAM" id="SSF52402">
    <property type="entry name" value="Adenine nucleotide alpha hydrolases-like"/>
    <property type="match status" value="2"/>
</dbReference>
<name>A0A073B0C2_9PSEU</name>
<organism evidence="3 4">
    <name type="scientific">Saccharopolyspora rectivirgula</name>
    <dbReference type="NCBI Taxonomy" id="28042"/>
    <lineage>
        <taxon>Bacteria</taxon>
        <taxon>Bacillati</taxon>
        <taxon>Actinomycetota</taxon>
        <taxon>Actinomycetes</taxon>
        <taxon>Pseudonocardiales</taxon>
        <taxon>Pseudonocardiaceae</taxon>
        <taxon>Saccharopolyspora</taxon>
    </lineage>
</organism>
<gene>
    <name evidence="3" type="ORF">GU90_08060</name>
</gene>
<dbReference type="EMBL" id="JNVU01000020">
    <property type="protein sequence ID" value="KEI44727.1"/>
    <property type="molecule type" value="Genomic_DNA"/>
</dbReference>
<feature type="domain" description="UspA" evidence="2">
    <location>
        <begin position="158"/>
        <end position="295"/>
    </location>
</feature>
<reference evidence="3 4" key="1">
    <citation type="submission" date="2014-06" db="EMBL/GenBank/DDBJ databases">
        <title>Saccharopolyspora rectivirgula DSM-43113 Genome sequencing.</title>
        <authorList>
            <person name="Barrera C."/>
            <person name="Millon L."/>
            <person name="Rognon B."/>
            <person name="Zaugg C."/>
            <person name="Monod M."/>
        </authorList>
    </citation>
    <scope>NUCLEOTIDE SEQUENCE [LARGE SCALE GENOMIC DNA]</scope>
    <source>
        <strain evidence="3 4">DSM 43113</strain>
    </source>
</reference>
<feature type="domain" description="UspA" evidence="2">
    <location>
        <begin position="10"/>
        <end position="146"/>
    </location>
</feature>
<dbReference type="PANTHER" id="PTHR46268">
    <property type="entry name" value="STRESS RESPONSE PROTEIN NHAX"/>
    <property type="match status" value="1"/>
</dbReference>
<dbReference type="eggNOG" id="COG0589">
    <property type="taxonomic scope" value="Bacteria"/>
</dbReference>
<keyword evidence="4" id="KW-1185">Reference proteome</keyword>
<sequence>MQALTSSGAVVVGFDRSERSRRAVRWAAAEAASQHRPLLLVHVLNWPADHHPKALLPGEETLLGPLQRMLQRELDELTADCRSEVDLEVRSALPLGDPAEVLGRLALDAAELVLGGPLLGRESGVLGSTAADLLARRGGAPLVVVRQKADRRISGSAPVVVGIDGSQASPPVIGFAFDFASRHRCPVRAVHTWSDLPRELLDRMRNWELSGDELMNDARAVLDSSLAGWVQRYPDVEVHCVVTPEKPAQTLLEASGDARLLVVGSHGRGRVHRTFLGSVSHAAVTRAPCPVAVVRTS</sequence>
<dbReference type="Pfam" id="PF00582">
    <property type="entry name" value="Usp"/>
    <property type="match status" value="2"/>
</dbReference>
<dbReference type="Proteomes" id="UP000031419">
    <property type="component" value="Unassembled WGS sequence"/>
</dbReference>
<evidence type="ECO:0000259" key="2">
    <source>
        <dbReference type="Pfam" id="PF00582"/>
    </source>
</evidence>
<accession>A0A073B0C2</accession>
<comment type="similarity">
    <text evidence="1">Belongs to the universal stress protein A family.</text>
</comment>
<comment type="caution">
    <text evidence="3">The sequence shown here is derived from an EMBL/GenBank/DDBJ whole genome shotgun (WGS) entry which is preliminary data.</text>
</comment>
<dbReference type="AlphaFoldDB" id="A0A073B0C2"/>
<dbReference type="OrthoDB" id="3404132at2"/>
<proteinExistence type="inferred from homology"/>
<dbReference type="PANTHER" id="PTHR46268:SF6">
    <property type="entry name" value="UNIVERSAL STRESS PROTEIN UP12"/>
    <property type="match status" value="1"/>
</dbReference>
<dbReference type="RefSeq" id="WP_029722208.1">
    <property type="nucleotide sequence ID" value="NZ_JNVU01000020.1"/>
</dbReference>
<dbReference type="InterPro" id="IPR006016">
    <property type="entry name" value="UspA"/>
</dbReference>
<dbReference type="InterPro" id="IPR014729">
    <property type="entry name" value="Rossmann-like_a/b/a_fold"/>
</dbReference>
<protein>
    <submittedName>
        <fullName evidence="3">Universal stress protein</fullName>
    </submittedName>
</protein>
<dbReference type="Gene3D" id="3.40.50.620">
    <property type="entry name" value="HUPs"/>
    <property type="match status" value="2"/>
</dbReference>